<evidence type="ECO:0000259" key="3">
    <source>
        <dbReference type="Pfam" id="PF01757"/>
    </source>
</evidence>
<organism evidence="4 5">
    <name type="scientific">Parnassius mnemosyne</name>
    <name type="common">clouded apollo</name>
    <dbReference type="NCBI Taxonomy" id="213953"/>
    <lineage>
        <taxon>Eukaryota</taxon>
        <taxon>Metazoa</taxon>
        <taxon>Ecdysozoa</taxon>
        <taxon>Arthropoda</taxon>
        <taxon>Hexapoda</taxon>
        <taxon>Insecta</taxon>
        <taxon>Pterygota</taxon>
        <taxon>Neoptera</taxon>
        <taxon>Endopterygota</taxon>
        <taxon>Lepidoptera</taxon>
        <taxon>Glossata</taxon>
        <taxon>Ditrysia</taxon>
        <taxon>Papilionoidea</taxon>
        <taxon>Papilionidae</taxon>
        <taxon>Parnassiinae</taxon>
        <taxon>Parnassini</taxon>
        <taxon>Parnassius</taxon>
        <taxon>Driopa</taxon>
    </lineage>
</organism>
<feature type="transmembrane region" description="Helical" evidence="1">
    <location>
        <begin position="310"/>
        <end position="328"/>
    </location>
</feature>
<keyword evidence="1" id="KW-1133">Transmembrane helix</keyword>
<evidence type="ECO:0000313" key="4">
    <source>
        <dbReference type="EMBL" id="CAK1590074.1"/>
    </source>
</evidence>
<keyword evidence="2" id="KW-0732">Signal</keyword>
<feature type="chain" id="PRO_5043863994" description="Acyltransferase 3 domain-containing protein" evidence="2">
    <location>
        <begin position="20"/>
        <end position="643"/>
    </location>
</feature>
<evidence type="ECO:0000256" key="2">
    <source>
        <dbReference type="SAM" id="SignalP"/>
    </source>
</evidence>
<dbReference type="PANTHER" id="PTHR11161:SF22">
    <property type="entry name" value="ACYLTRANSFERASE 3 DOMAIN-CONTAINING PROTEIN-RELATED"/>
    <property type="match status" value="1"/>
</dbReference>
<comment type="caution">
    <text evidence="4">The sequence shown here is derived from an EMBL/GenBank/DDBJ whole genome shotgun (WGS) entry which is preliminary data.</text>
</comment>
<feature type="transmembrane region" description="Helical" evidence="1">
    <location>
        <begin position="164"/>
        <end position="186"/>
    </location>
</feature>
<evidence type="ECO:0000256" key="1">
    <source>
        <dbReference type="SAM" id="Phobius"/>
    </source>
</evidence>
<keyword evidence="1" id="KW-0812">Transmembrane</keyword>
<keyword evidence="5" id="KW-1185">Reference proteome</keyword>
<feature type="transmembrane region" description="Helical" evidence="1">
    <location>
        <begin position="593"/>
        <end position="614"/>
    </location>
</feature>
<dbReference type="GO" id="GO:0016747">
    <property type="term" value="F:acyltransferase activity, transferring groups other than amino-acyl groups"/>
    <property type="evidence" value="ECO:0007669"/>
    <property type="project" value="InterPro"/>
</dbReference>
<reference evidence="4 5" key="1">
    <citation type="submission" date="2023-11" db="EMBL/GenBank/DDBJ databases">
        <authorList>
            <person name="Hedman E."/>
            <person name="Englund M."/>
            <person name="Stromberg M."/>
            <person name="Nyberg Akerstrom W."/>
            <person name="Nylinder S."/>
            <person name="Jareborg N."/>
            <person name="Kallberg Y."/>
            <person name="Kronander E."/>
        </authorList>
    </citation>
    <scope>NUCLEOTIDE SEQUENCE [LARGE SCALE GENOMIC DNA]</scope>
</reference>
<dbReference type="InterPro" id="IPR052728">
    <property type="entry name" value="O2_lipid_transport_reg"/>
</dbReference>
<feature type="transmembrane region" description="Helical" evidence="1">
    <location>
        <begin position="527"/>
        <end position="543"/>
    </location>
</feature>
<feature type="transmembrane region" description="Helical" evidence="1">
    <location>
        <begin position="484"/>
        <end position="507"/>
    </location>
</feature>
<feature type="domain" description="Acyltransferase 3" evidence="3">
    <location>
        <begin position="224"/>
        <end position="610"/>
    </location>
</feature>
<proteinExistence type="predicted"/>
<protein>
    <recommendedName>
        <fullName evidence="3">Acyltransferase 3 domain-containing protein</fullName>
    </recommendedName>
</protein>
<dbReference type="InterPro" id="IPR002656">
    <property type="entry name" value="Acyl_transf_3_dom"/>
</dbReference>
<sequence>MTPRALIALAAFLAVSCTANDEQKDIIYQLSEEQYYEMPQLFHLDEYNGCLATHNVYCLGSFELSADANNKLFQTMQRYSANWVDNFNHTRLHRGLCLNRSCSAQAPLSSASLPLEHELQAWFSSCVNATMQTSYGLRAHLYHLEYCKSSTPNPSRPLTASEKAFAATVAAMLALAVVSTTLDLTLSDHARKGAGWTLSWSVRQSWKTLTAPPTAAGDCDLRIFDGLRVFCMFCVIIEHVCWLATLSYVADTRHYEQSRRAGDVMLMTNSTLVVQIFFIMSSFLLAHKLLQDRTYLPPIRTFFTTMVNRIIRLSPSYFLVVWFASSWWERLGSGPQWAPLVTTEAQICRQKWWTHLLYLNNVLHPDDKCLIQTWYLAADTQLYAAALALTLLLRNRKWATVALGTLLVIATGVTFGLAYTWHLVPTYFVHRPESIRATYHGDASFNVLYQSPLGNAVGALCGLLLAHAHHALRRAGLRPEECQIFRWVSVLAAPFALWWVALSPLLLPVGPPSRGGAAALAAFERPVFALLVAVALLGAMNGVRSPWCTWMSGRGWAMFARLSFGALLLHMPLNKALLAAKLAPAQIDRRNAIFEWFGVAAVSYAASLPLALLVELPVMRLHRELTRLIHTNKTSQTVGINIR</sequence>
<dbReference type="Pfam" id="PF01757">
    <property type="entry name" value="Acyl_transf_3"/>
    <property type="match status" value="1"/>
</dbReference>
<evidence type="ECO:0000313" key="5">
    <source>
        <dbReference type="Proteomes" id="UP001314205"/>
    </source>
</evidence>
<gene>
    <name evidence="4" type="ORF">PARMNEM_LOCUS10492</name>
</gene>
<feature type="transmembrane region" description="Helical" evidence="1">
    <location>
        <begin position="453"/>
        <end position="472"/>
    </location>
</feature>
<feature type="transmembrane region" description="Helical" evidence="1">
    <location>
        <begin position="374"/>
        <end position="393"/>
    </location>
</feature>
<dbReference type="EMBL" id="CAVLGL010000085">
    <property type="protein sequence ID" value="CAK1590074.1"/>
    <property type="molecule type" value="Genomic_DNA"/>
</dbReference>
<feature type="transmembrane region" description="Helical" evidence="1">
    <location>
        <begin position="555"/>
        <end position="573"/>
    </location>
</feature>
<dbReference type="PROSITE" id="PS51257">
    <property type="entry name" value="PROKAR_LIPOPROTEIN"/>
    <property type="match status" value="1"/>
</dbReference>
<feature type="transmembrane region" description="Helical" evidence="1">
    <location>
        <begin position="229"/>
        <end position="250"/>
    </location>
</feature>
<accession>A0AAV1L6P0</accession>
<dbReference type="PANTHER" id="PTHR11161">
    <property type="entry name" value="O-ACYLTRANSFERASE"/>
    <property type="match status" value="1"/>
</dbReference>
<dbReference type="Proteomes" id="UP001314205">
    <property type="component" value="Unassembled WGS sequence"/>
</dbReference>
<keyword evidence="1" id="KW-0472">Membrane</keyword>
<feature type="transmembrane region" description="Helical" evidence="1">
    <location>
        <begin position="400"/>
        <end position="421"/>
    </location>
</feature>
<feature type="signal peptide" evidence="2">
    <location>
        <begin position="1"/>
        <end position="19"/>
    </location>
</feature>
<name>A0AAV1L6P0_9NEOP</name>
<dbReference type="AlphaFoldDB" id="A0AAV1L6P0"/>
<feature type="transmembrane region" description="Helical" evidence="1">
    <location>
        <begin position="270"/>
        <end position="290"/>
    </location>
</feature>